<dbReference type="PANTHER" id="PTHR30575">
    <property type="entry name" value="PEPTIDASE M20"/>
    <property type="match status" value="1"/>
</dbReference>
<name>A0AA97FL35_9MICO</name>
<reference evidence="3 4" key="1">
    <citation type="submission" date="2023-02" db="EMBL/GenBank/DDBJ databases">
        <title>Microbacterium betulae sp. nov., isolated from birch wood.</title>
        <authorList>
            <person name="Pasciak M."/>
            <person name="Pawlik K.J."/>
            <person name="Martynowski D."/>
            <person name="Laczmanski L."/>
            <person name="Ciekot J."/>
            <person name="Szponar B."/>
            <person name="Wojcik-Fatla A."/>
            <person name="Mackiewicz B."/>
            <person name="Farian E."/>
            <person name="Cholewa G."/>
            <person name="Cholewa A."/>
            <person name="Dutkiewicz J."/>
        </authorList>
    </citation>
    <scope>NUCLEOTIDE SEQUENCE [LARGE SCALE GENOMIC DNA]</scope>
    <source>
        <strain evidence="3 4">AB</strain>
    </source>
</reference>
<dbReference type="GO" id="GO:0046657">
    <property type="term" value="P:folic acid catabolic process"/>
    <property type="evidence" value="ECO:0007669"/>
    <property type="project" value="TreeGrafter"/>
</dbReference>
<evidence type="ECO:0000313" key="4">
    <source>
        <dbReference type="Proteomes" id="UP001305498"/>
    </source>
</evidence>
<dbReference type="InterPro" id="IPR002933">
    <property type="entry name" value="Peptidase_M20"/>
</dbReference>
<accession>A0AA97FL35</accession>
<evidence type="ECO:0000313" key="3">
    <source>
        <dbReference type="EMBL" id="WOF24054.1"/>
    </source>
</evidence>
<dbReference type="GO" id="GO:0071713">
    <property type="term" value="F:para-aminobenzoyl-glutamate hydrolase activity"/>
    <property type="evidence" value="ECO:0007669"/>
    <property type="project" value="TreeGrafter"/>
</dbReference>
<keyword evidence="4" id="KW-1185">Reference proteome</keyword>
<dbReference type="InterPro" id="IPR052030">
    <property type="entry name" value="Peptidase_M20/M20A_hydrolases"/>
</dbReference>
<evidence type="ECO:0000259" key="2">
    <source>
        <dbReference type="Pfam" id="PF07687"/>
    </source>
</evidence>
<feature type="domain" description="Peptidase M20 dimerisation" evidence="2">
    <location>
        <begin position="184"/>
        <end position="272"/>
    </location>
</feature>
<sequence>MTVPTDTMPEIVDGLRDRLPDALPLLVDVAADLHAHPEIRFTEVHAAARLTAELERAGFAVTRGFAGLETAFVARWSTPDAPPGTPTIAVFCEYDALEGIGHACGHNVIAACGLGAGLLVKEVLERTRAAPAHLVVIGSPGEEGAAGKVPMIEAGVLEGIDLAVMVHPSAHDSVDGTTLSRVALDVEFGGRASHAAASPELGVNALDAATLSLNAIGLLRQQLADDVRVHAIVTDGGQAPNIIPEHAALRVFVRASERAHLLEDVVPRVRACFEGAAIATGCSVLVEERTPAYDALVSNPVLADVARAAYAALGREVAQAPITGSTDMGNVSHVVPSIHPMIRLIPDGVPHTREFAAAAGGPEAEPAIADGAVLLAATALAVFRDPGLAVSARTAFDAR</sequence>
<dbReference type="KEGG" id="mbet:N8K70_05090"/>
<dbReference type="InterPro" id="IPR017439">
    <property type="entry name" value="Amidohydrolase"/>
</dbReference>
<dbReference type="Proteomes" id="UP001305498">
    <property type="component" value="Chromosome"/>
</dbReference>
<dbReference type="SUPFAM" id="SSF55031">
    <property type="entry name" value="Bacterial exopeptidase dimerisation domain"/>
    <property type="match status" value="1"/>
</dbReference>
<proteinExistence type="inferred from homology"/>
<dbReference type="Gene3D" id="3.30.70.360">
    <property type="match status" value="1"/>
</dbReference>
<organism evidence="3 4">
    <name type="scientific">Microbacterium betulae</name>
    <dbReference type="NCBI Taxonomy" id="2981139"/>
    <lineage>
        <taxon>Bacteria</taxon>
        <taxon>Bacillati</taxon>
        <taxon>Actinomycetota</taxon>
        <taxon>Actinomycetes</taxon>
        <taxon>Micrococcales</taxon>
        <taxon>Microbacteriaceae</taxon>
        <taxon>Microbacterium</taxon>
    </lineage>
</organism>
<dbReference type="Pfam" id="PF07687">
    <property type="entry name" value="M20_dimer"/>
    <property type="match status" value="1"/>
</dbReference>
<dbReference type="CDD" id="cd05672">
    <property type="entry name" value="M20_ACY1L2-like"/>
    <property type="match status" value="1"/>
</dbReference>
<dbReference type="PANTHER" id="PTHR30575:SF0">
    <property type="entry name" value="XAA-ARG DIPEPTIDASE"/>
    <property type="match status" value="1"/>
</dbReference>
<dbReference type="FunFam" id="3.30.70.360:FF:000004">
    <property type="entry name" value="Peptidase M20 domain-containing protein 2"/>
    <property type="match status" value="1"/>
</dbReference>
<dbReference type="AlphaFoldDB" id="A0AA97FL35"/>
<evidence type="ECO:0000256" key="1">
    <source>
        <dbReference type="PIRNR" id="PIRNR037226"/>
    </source>
</evidence>
<protein>
    <recommendedName>
        <fullName evidence="1">Peptidase M20 domain-containing protein 2</fullName>
    </recommendedName>
</protein>
<dbReference type="SUPFAM" id="SSF53187">
    <property type="entry name" value="Zn-dependent exopeptidases"/>
    <property type="match status" value="1"/>
</dbReference>
<dbReference type="Gene3D" id="3.40.630.10">
    <property type="entry name" value="Zn peptidases"/>
    <property type="match status" value="1"/>
</dbReference>
<dbReference type="NCBIfam" id="TIGR01891">
    <property type="entry name" value="amidohydrolases"/>
    <property type="match status" value="1"/>
</dbReference>
<dbReference type="InterPro" id="IPR011650">
    <property type="entry name" value="Peptidase_M20_dimer"/>
</dbReference>
<dbReference type="InterPro" id="IPR017144">
    <property type="entry name" value="Xaa-Arg_dipeptidase"/>
</dbReference>
<dbReference type="GO" id="GO:0016805">
    <property type="term" value="F:dipeptidase activity"/>
    <property type="evidence" value="ECO:0007669"/>
    <property type="project" value="InterPro"/>
</dbReference>
<dbReference type="GO" id="GO:0005737">
    <property type="term" value="C:cytoplasm"/>
    <property type="evidence" value="ECO:0007669"/>
    <property type="project" value="TreeGrafter"/>
</dbReference>
<comment type="similarity">
    <text evidence="1">Belongs to the peptidase M20A family.</text>
</comment>
<dbReference type="InterPro" id="IPR036264">
    <property type="entry name" value="Bact_exopeptidase_dim_dom"/>
</dbReference>
<dbReference type="EMBL" id="CP118157">
    <property type="protein sequence ID" value="WOF24054.1"/>
    <property type="molecule type" value="Genomic_DNA"/>
</dbReference>
<dbReference type="RefSeq" id="WP_317140528.1">
    <property type="nucleotide sequence ID" value="NZ_CP118157.1"/>
</dbReference>
<dbReference type="Pfam" id="PF01546">
    <property type="entry name" value="Peptidase_M20"/>
    <property type="match status" value="1"/>
</dbReference>
<dbReference type="PIRSF" id="PIRSF037226">
    <property type="entry name" value="Amidohydrolase_ACY1L2_prd"/>
    <property type="match status" value="1"/>
</dbReference>
<gene>
    <name evidence="3" type="ORF">N8K70_05090</name>
</gene>